<accession>A0A7J0H9W2</accession>
<evidence type="ECO:0000313" key="3">
    <source>
        <dbReference type="Proteomes" id="UP000585474"/>
    </source>
</evidence>
<proteinExistence type="predicted"/>
<sequence length="273" mass="31693">MLYSKRSRYSRSPSPDRRYRRSVSSSRSRSRSCEPSVENPGNNLYVTGLPTRLQRETLRSISLGRGRYARRRRGRTPTPGRYLGLRTVPCETSIAKKISPSPYYGFRVDHILPAIAREGPTHDLDLLISYGSRSPVSMRNQSRYYSPDDYYYRRSRYRSVSRSISPRVWRSSRRSYSRSVSPRPRRGSRKSYSRSISPRRLRRSYSRSMSPLYKRSARKSYSPSISPRPRSSRSHGSTRDSYSSRSHSRSHSRAADYRSVSRSVTPRSDSPLP</sequence>
<feature type="region of interest" description="Disordered" evidence="1">
    <location>
        <begin position="1"/>
        <end position="47"/>
    </location>
</feature>
<organism evidence="2 3">
    <name type="scientific">Actinidia rufa</name>
    <dbReference type="NCBI Taxonomy" id="165716"/>
    <lineage>
        <taxon>Eukaryota</taxon>
        <taxon>Viridiplantae</taxon>
        <taxon>Streptophyta</taxon>
        <taxon>Embryophyta</taxon>
        <taxon>Tracheophyta</taxon>
        <taxon>Spermatophyta</taxon>
        <taxon>Magnoliopsida</taxon>
        <taxon>eudicotyledons</taxon>
        <taxon>Gunneridae</taxon>
        <taxon>Pentapetalae</taxon>
        <taxon>asterids</taxon>
        <taxon>Ericales</taxon>
        <taxon>Actinidiaceae</taxon>
        <taxon>Actinidia</taxon>
    </lineage>
</organism>
<dbReference type="Proteomes" id="UP000585474">
    <property type="component" value="Unassembled WGS sequence"/>
</dbReference>
<reference evidence="2 3" key="1">
    <citation type="submission" date="2019-07" db="EMBL/GenBank/DDBJ databases">
        <title>De Novo Assembly of kiwifruit Actinidia rufa.</title>
        <authorList>
            <person name="Sugita-Konishi S."/>
            <person name="Sato K."/>
            <person name="Mori E."/>
            <person name="Abe Y."/>
            <person name="Kisaki G."/>
            <person name="Hamano K."/>
            <person name="Suezawa K."/>
            <person name="Otani M."/>
            <person name="Fukuda T."/>
            <person name="Manabe T."/>
            <person name="Gomi K."/>
            <person name="Tabuchi M."/>
            <person name="Akimitsu K."/>
            <person name="Kataoka I."/>
        </authorList>
    </citation>
    <scope>NUCLEOTIDE SEQUENCE [LARGE SCALE GENOMIC DNA]</scope>
    <source>
        <strain evidence="3">cv. Fuchu</strain>
    </source>
</reference>
<dbReference type="EMBL" id="BJWL01000028">
    <property type="protein sequence ID" value="GFZ19903.1"/>
    <property type="molecule type" value="Genomic_DNA"/>
</dbReference>
<feature type="compositionally biased region" description="Basic residues" evidence="1">
    <location>
        <begin position="183"/>
        <end position="205"/>
    </location>
</feature>
<evidence type="ECO:0000256" key="1">
    <source>
        <dbReference type="SAM" id="MobiDB-lite"/>
    </source>
</evidence>
<feature type="compositionally biased region" description="Polar residues" evidence="1">
    <location>
        <begin position="260"/>
        <end position="273"/>
    </location>
</feature>
<dbReference type="AlphaFoldDB" id="A0A7J0H9W2"/>
<comment type="caution">
    <text evidence="2">The sequence shown here is derived from an EMBL/GenBank/DDBJ whole genome shotgun (WGS) entry which is preliminary data.</text>
</comment>
<name>A0A7J0H9W2_9ERIC</name>
<feature type="compositionally biased region" description="Low complexity" evidence="1">
    <location>
        <begin position="219"/>
        <end position="229"/>
    </location>
</feature>
<keyword evidence="3" id="KW-1185">Reference proteome</keyword>
<protein>
    <submittedName>
        <fullName evidence="2">Uncharacterized protein</fullName>
    </submittedName>
</protein>
<evidence type="ECO:0000313" key="2">
    <source>
        <dbReference type="EMBL" id="GFZ19903.1"/>
    </source>
</evidence>
<feature type="region of interest" description="Disordered" evidence="1">
    <location>
        <begin position="171"/>
        <end position="273"/>
    </location>
</feature>
<gene>
    <name evidence="2" type="ORF">Acr_28g0006080</name>
</gene>